<accession>A0A160PQ38</accession>
<organism evidence="1 2">
    <name type="scientific">Corynebacterium suranareeae</name>
    <dbReference type="NCBI Taxonomy" id="2506452"/>
    <lineage>
        <taxon>Bacteria</taxon>
        <taxon>Bacillati</taxon>
        <taxon>Actinomycetota</taxon>
        <taxon>Actinomycetes</taxon>
        <taxon>Mycobacteriales</taxon>
        <taxon>Corynebacteriaceae</taxon>
        <taxon>Corynebacterium</taxon>
    </lineage>
</organism>
<dbReference type="Proteomes" id="UP000218244">
    <property type="component" value="Chromosome"/>
</dbReference>
<keyword evidence="2" id="KW-1185">Reference proteome</keyword>
<dbReference type="KEGG" id="csur:N24_1303"/>
<reference evidence="1 2" key="1">
    <citation type="submission" date="2016-02" db="EMBL/GenBank/DDBJ databases">
        <title>Corynebacterium glutamicum N24 whole genome sequencing project.</title>
        <authorList>
            <person name="Matsutani M."/>
            <person name="Nangtapong N."/>
            <person name="Yakushi T."/>
            <person name="Matsushita K."/>
        </authorList>
    </citation>
    <scope>NUCLEOTIDE SEQUENCE [LARGE SCALE GENOMIC DNA]</scope>
    <source>
        <strain evidence="1 2">N24</strain>
    </source>
</reference>
<evidence type="ECO:0000313" key="1">
    <source>
        <dbReference type="EMBL" id="BAU95565.1"/>
    </source>
</evidence>
<proteinExistence type="predicted"/>
<protein>
    <submittedName>
        <fullName evidence="1">Uncharacterized protein</fullName>
    </submittedName>
</protein>
<dbReference type="EMBL" id="AP017369">
    <property type="protein sequence ID" value="BAU95565.1"/>
    <property type="molecule type" value="Genomic_DNA"/>
</dbReference>
<name>A0A160PQ38_9CORY</name>
<evidence type="ECO:0000313" key="2">
    <source>
        <dbReference type="Proteomes" id="UP000218244"/>
    </source>
</evidence>
<sequence length="80" mass="8923">MFQQLVSLLKPKLGNGLGIINTSFEVDTTLDLIPLARRCFKNYATLKTIAFRRLPPVVSTRALQHPLPRAATHQLPTLAK</sequence>
<gene>
    <name evidence="1" type="ORF">N24_1303</name>
</gene>
<dbReference type="AlphaFoldDB" id="A0A160PQ38"/>